<feature type="transmembrane region" description="Helical" evidence="6">
    <location>
        <begin position="137"/>
        <end position="156"/>
    </location>
</feature>
<gene>
    <name evidence="8" type="ORF">MIND_00842900</name>
</gene>
<feature type="domain" description="Major facilitator superfamily (MFS) profile" evidence="7">
    <location>
        <begin position="46"/>
        <end position="499"/>
    </location>
</feature>
<proteinExistence type="predicted"/>
<evidence type="ECO:0000259" key="7">
    <source>
        <dbReference type="PROSITE" id="PS50850"/>
    </source>
</evidence>
<feature type="transmembrane region" description="Helical" evidence="6">
    <location>
        <begin position="404"/>
        <end position="426"/>
    </location>
</feature>
<dbReference type="GeneID" id="59347610"/>
<comment type="caution">
    <text evidence="8">The sequence shown here is derived from an EMBL/GenBank/DDBJ whole genome shotgun (WGS) entry which is preliminary data.</text>
</comment>
<keyword evidence="2" id="KW-0813">Transport</keyword>
<evidence type="ECO:0000256" key="5">
    <source>
        <dbReference type="ARBA" id="ARBA00023136"/>
    </source>
</evidence>
<keyword evidence="3 6" id="KW-0812">Transmembrane</keyword>
<feature type="transmembrane region" description="Helical" evidence="6">
    <location>
        <begin position="471"/>
        <end position="490"/>
    </location>
</feature>
<evidence type="ECO:0000256" key="1">
    <source>
        <dbReference type="ARBA" id="ARBA00004141"/>
    </source>
</evidence>
<dbReference type="GO" id="GO:0016020">
    <property type="term" value="C:membrane"/>
    <property type="evidence" value="ECO:0007669"/>
    <property type="project" value="UniProtKB-SubCell"/>
</dbReference>
<dbReference type="FunFam" id="1.20.1250.20:FF:000013">
    <property type="entry name" value="MFS general substrate transporter"/>
    <property type="match status" value="1"/>
</dbReference>
<organism evidence="8 9">
    <name type="scientific">Mycena indigotica</name>
    <dbReference type="NCBI Taxonomy" id="2126181"/>
    <lineage>
        <taxon>Eukaryota</taxon>
        <taxon>Fungi</taxon>
        <taxon>Dikarya</taxon>
        <taxon>Basidiomycota</taxon>
        <taxon>Agaricomycotina</taxon>
        <taxon>Agaricomycetes</taxon>
        <taxon>Agaricomycetidae</taxon>
        <taxon>Agaricales</taxon>
        <taxon>Marasmiineae</taxon>
        <taxon>Mycenaceae</taxon>
        <taxon>Mycena</taxon>
    </lineage>
</organism>
<evidence type="ECO:0000256" key="6">
    <source>
        <dbReference type="SAM" id="Phobius"/>
    </source>
</evidence>
<evidence type="ECO:0000256" key="2">
    <source>
        <dbReference type="ARBA" id="ARBA00022448"/>
    </source>
</evidence>
<name>A0A8H6SG58_9AGAR</name>
<keyword evidence="5 6" id="KW-0472">Membrane</keyword>
<dbReference type="Proteomes" id="UP000636479">
    <property type="component" value="Unassembled WGS sequence"/>
</dbReference>
<evidence type="ECO:0000313" key="8">
    <source>
        <dbReference type="EMBL" id="KAF7298948.1"/>
    </source>
</evidence>
<evidence type="ECO:0000256" key="3">
    <source>
        <dbReference type="ARBA" id="ARBA00022692"/>
    </source>
</evidence>
<feature type="transmembrane region" description="Helical" evidence="6">
    <location>
        <begin position="438"/>
        <end position="459"/>
    </location>
</feature>
<feature type="transmembrane region" description="Helical" evidence="6">
    <location>
        <begin position="320"/>
        <end position="346"/>
    </location>
</feature>
<dbReference type="EMBL" id="JACAZF010000007">
    <property type="protein sequence ID" value="KAF7298948.1"/>
    <property type="molecule type" value="Genomic_DNA"/>
</dbReference>
<dbReference type="OrthoDB" id="2962993at2759"/>
<feature type="transmembrane region" description="Helical" evidence="6">
    <location>
        <begin position="197"/>
        <end position="218"/>
    </location>
</feature>
<evidence type="ECO:0000256" key="4">
    <source>
        <dbReference type="ARBA" id="ARBA00022989"/>
    </source>
</evidence>
<dbReference type="PANTHER" id="PTHR43791">
    <property type="entry name" value="PERMEASE-RELATED"/>
    <property type="match status" value="1"/>
</dbReference>
<dbReference type="Gene3D" id="1.20.1250.20">
    <property type="entry name" value="MFS general substrate transporter like domains"/>
    <property type="match status" value="2"/>
</dbReference>
<dbReference type="Pfam" id="PF07690">
    <property type="entry name" value="MFS_1"/>
    <property type="match status" value="1"/>
</dbReference>
<comment type="subcellular location">
    <subcellularLocation>
        <location evidence="1">Membrane</location>
        <topology evidence="1">Multi-pass membrane protein</topology>
    </subcellularLocation>
</comment>
<dbReference type="SUPFAM" id="SSF103473">
    <property type="entry name" value="MFS general substrate transporter"/>
    <property type="match status" value="1"/>
</dbReference>
<reference evidence="8" key="1">
    <citation type="submission" date="2020-05" db="EMBL/GenBank/DDBJ databases">
        <title>Mycena genomes resolve the evolution of fungal bioluminescence.</title>
        <authorList>
            <person name="Tsai I.J."/>
        </authorList>
    </citation>
    <scope>NUCLEOTIDE SEQUENCE</scope>
    <source>
        <strain evidence="8">171206Taipei</strain>
    </source>
</reference>
<protein>
    <recommendedName>
        <fullName evidence="7">Major facilitator superfamily (MFS) profile domain-containing protein</fullName>
    </recommendedName>
</protein>
<dbReference type="RefSeq" id="XP_037218336.1">
    <property type="nucleotide sequence ID" value="XM_037365094.1"/>
</dbReference>
<dbReference type="InterPro" id="IPR020846">
    <property type="entry name" value="MFS_dom"/>
</dbReference>
<keyword evidence="9" id="KW-1185">Reference proteome</keyword>
<dbReference type="InterPro" id="IPR036259">
    <property type="entry name" value="MFS_trans_sf"/>
</dbReference>
<keyword evidence="4 6" id="KW-1133">Transmembrane helix</keyword>
<dbReference type="PANTHER" id="PTHR43791:SF22">
    <property type="entry name" value="TRANSPORTER, PUTATIVE (AFU_ORTHOLOGUE AFUA_6G11320)-RELATED"/>
    <property type="match status" value="1"/>
</dbReference>
<accession>A0A8H6SG58</accession>
<dbReference type="AlphaFoldDB" id="A0A8H6SG58"/>
<dbReference type="PROSITE" id="PS50850">
    <property type="entry name" value="MFS"/>
    <property type="match status" value="1"/>
</dbReference>
<feature type="transmembrane region" description="Helical" evidence="6">
    <location>
        <begin position="162"/>
        <end position="185"/>
    </location>
</feature>
<feature type="transmembrane region" description="Helical" evidence="6">
    <location>
        <begin position="379"/>
        <end position="398"/>
    </location>
</feature>
<sequence length="527" mass="58940">MTRLRFRARTMSVEEKNQSLSESQVALESIDAPGDDALVRKVDLRLIPILTLLYLLSFLDRTNIGNAKTCMLRLPSALNLWSFYHTHRHQSYNTALALYFVAYVLFEVPANVRRLRLNLLLLSDYLKIVLKRFDPQIWLPTLTLVWGIVSICQGLVKNQAGLFGIRFLLGVTEAGLFPGVIYVFSVYYRRRERSMRVSIFFGGAALAGAFGGILAFAIGKMEGVGGRKGWEWIFIIEGVITVAVSLFVLLLRPVLQLKSDRLAYFIVPTWSHRATFLTEEERARLLARLKTDSDASREEKFEWSFVAQAFKDHLVWGYALLFHGFAFVLYSLSLFLPSIIAGLGFASWEAQLMTVPPNALASLSIWATVWASSRVNLRAPFIIGAALVAIIGYIVVLTGPTPGAQYVGVHFAAAGVYTGNALLLSWPGENVSGQTKRAVAVAMQITIGDIGAIAGVLVYRPDLSAHRFRKPHIIAIGYLLFAILVAAYLFTWMSRENKRRDALDEKEESEEEATKLGDRSVKYRYVV</sequence>
<feature type="transmembrane region" description="Helical" evidence="6">
    <location>
        <begin position="352"/>
        <end position="372"/>
    </location>
</feature>
<feature type="transmembrane region" description="Helical" evidence="6">
    <location>
        <begin position="230"/>
        <end position="251"/>
    </location>
</feature>
<dbReference type="InterPro" id="IPR011701">
    <property type="entry name" value="MFS"/>
</dbReference>
<evidence type="ECO:0000313" key="9">
    <source>
        <dbReference type="Proteomes" id="UP000636479"/>
    </source>
</evidence>
<dbReference type="GO" id="GO:0022857">
    <property type="term" value="F:transmembrane transporter activity"/>
    <property type="evidence" value="ECO:0007669"/>
    <property type="project" value="InterPro"/>
</dbReference>